<reference evidence="2 3" key="2">
    <citation type="submission" date="2013-04" db="EMBL/GenBank/DDBJ databases">
        <title>The Genome Sequence of Bilophila wadsworthia 3_1_6.</title>
        <authorList>
            <consortium name="The Broad Institute Genomics Platform"/>
            <person name="Earl A."/>
            <person name="Ward D."/>
            <person name="Feldgarden M."/>
            <person name="Gevers D."/>
            <person name="Sibley C."/>
            <person name="Strauss J."/>
            <person name="Allen-Vercoe E."/>
            <person name="Walker B."/>
            <person name="Young S."/>
            <person name="Zeng Q."/>
            <person name="Gargeya S."/>
            <person name="Fitzgerald M."/>
            <person name="Haas B."/>
            <person name="Abouelleil A."/>
            <person name="Allen A.W."/>
            <person name="Alvarado L."/>
            <person name="Arachchi H.M."/>
            <person name="Berlin A.M."/>
            <person name="Chapman S.B."/>
            <person name="Gainer-Dewar J."/>
            <person name="Goldberg J."/>
            <person name="Griggs A."/>
            <person name="Gujja S."/>
            <person name="Hansen M."/>
            <person name="Howarth C."/>
            <person name="Imamovic A."/>
            <person name="Ireland A."/>
            <person name="Larimer J."/>
            <person name="McCowan C."/>
            <person name="Murphy C."/>
            <person name="Pearson M."/>
            <person name="Poon T.W."/>
            <person name="Priest M."/>
            <person name="Roberts A."/>
            <person name="Saif S."/>
            <person name="Shea T."/>
            <person name="Sisk P."/>
            <person name="Sykes S."/>
            <person name="Wortman J."/>
            <person name="Nusbaum C."/>
            <person name="Birren B."/>
        </authorList>
    </citation>
    <scope>NUCLEOTIDE SEQUENCE [LARGE SCALE GENOMIC DNA]</scope>
    <source>
        <strain evidence="2 3">3_1_6</strain>
    </source>
</reference>
<evidence type="ECO:0000313" key="2">
    <source>
        <dbReference type="EMBL" id="EFV43212.2"/>
    </source>
</evidence>
<protein>
    <submittedName>
        <fullName evidence="2">Uncharacterized protein</fullName>
    </submittedName>
</protein>
<gene>
    <name evidence="2" type="ORF">HMPREF0179_02953</name>
</gene>
<organism evidence="2 3">
    <name type="scientific">Bilophila wadsworthia (strain 3_1_6)</name>
    <dbReference type="NCBI Taxonomy" id="563192"/>
    <lineage>
        <taxon>Bacteria</taxon>
        <taxon>Pseudomonadati</taxon>
        <taxon>Thermodesulfobacteriota</taxon>
        <taxon>Desulfovibrionia</taxon>
        <taxon>Desulfovibrionales</taxon>
        <taxon>Desulfovibrionaceae</taxon>
        <taxon>Bilophila</taxon>
    </lineage>
</organism>
<feature type="region of interest" description="Disordered" evidence="1">
    <location>
        <begin position="132"/>
        <end position="180"/>
    </location>
</feature>
<dbReference type="AlphaFoldDB" id="E5Y9T5"/>
<proteinExistence type="predicted"/>
<keyword evidence="3" id="KW-1185">Reference proteome</keyword>
<evidence type="ECO:0000313" key="3">
    <source>
        <dbReference type="Proteomes" id="UP000006034"/>
    </source>
</evidence>
<evidence type="ECO:0000256" key="1">
    <source>
        <dbReference type="SAM" id="MobiDB-lite"/>
    </source>
</evidence>
<dbReference type="EMBL" id="ADCP02000001">
    <property type="protein sequence ID" value="EFV43212.2"/>
    <property type="molecule type" value="Genomic_DNA"/>
</dbReference>
<dbReference type="HOGENOM" id="CLU_1493443_0_0_7"/>
<dbReference type="Proteomes" id="UP000006034">
    <property type="component" value="Unassembled WGS sequence"/>
</dbReference>
<name>E5Y9T5_BILW3</name>
<sequence length="180" mass="20103">MSNKLPLPARFSDDAMSYSLVYIPGLPADTDPRYSVEPNVTSMRPIGRNVQSVNITGKGKMIFTWVLMEQPAKPGTTTPARQYLFFRLSDKPIPLDLLKPGDMICYAATPKHVTTDPAQCFVDSLFGQVSADAQAERPRDTWASELFQPPQEQEETETAPQSEMRISEPNGQENHQEEGE</sequence>
<comment type="caution">
    <text evidence="2">The sequence shown here is derived from an EMBL/GenBank/DDBJ whole genome shotgun (WGS) entry which is preliminary data.</text>
</comment>
<accession>E5Y9T5</accession>
<reference evidence="2 3" key="1">
    <citation type="submission" date="2010-10" db="EMBL/GenBank/DDBJ databases">
        <authorList>
            <consortium name="The Broad Institute Genome Sequencing Platform"/>
            <person name="Ward D."/>
            <person name="Earl A."/>
            <person name="Feldgarden M."/>
            <person name="Young S.K."/>
            <person name="Gargeya S."/>
            <person name="Zeng Q."/>
            <person name="Alvarado L."/>
            <person name="Berlin A."/>
            <person name="Bochicchio J."/>
            <person name="Chapman S.B."/>
            <person name="Chen Z."/>
            <person name="Freedman E."/>
            <person name="Gellesch M."/>
            <person name="Goldberg J."/>
            <person name="Griggs A."/>
            <person name="Gujja S."/>
            <person name="Heilman E."/>
            <person name="Heiman D."/>
            <person name="Howarth C."/>
            <person name="Mehta T."/>
            <person name="Neiman D."/>
            <person name="Pearson M."/>
            <person name="Roberts A."/>
            <person name="Saif S."/>
            <person name="Shea T."/>
            <person name="Shenoy N."/>
            <person name="Sisk P."/>
            <person name="Stolte C."/>
            <person name="Sykes S."/>
            <person name="White J."/>
            <person name="Yandava C."/>
            <person name="Allen-Vercoe E."/>
            <person name="Sibley C."/>
            <person name="Ambrose C.E."/>
            <person name="Strauss J."/>
            <person name="Daigneault M."/>
            <person name="Haas B."/>
            <person name="Nusbaum C."/>
            <person name="Birren B."/>
        </authorList>
    </citation>
    <scope>NUCLEOTIDE SEQUENCE [LARGE SCALE GENOMIC DNA]</scope>
    <source>
        <strain evidence="2 3">3_1_6</strain>
    </source>
</reference>